<dbReference type="AlphaFoldDB" id="A0A2G3ADL3"/>
<name>A0A2G3ADL3_CAPAN</name>
<dbReference type="InterPro" id="IPR045358">
    <property type="entry name" value="Ty3_capsid"/>
</dbReference>
<evidence type="ECO:0000259" key="2">
    <source>
        <dbReference type="Pfam" id="PF19259"/>
    </source>
</evidence>
<gene>
    <name evidence="3" type="ORF">T459_00221</name>
</gene>
<evidence type="ECO:0000313" key="4">
    <source>
        <dbReference type="Proteomes" id="UP000222542"/>
    </source>
</evidence>
<reference evidence="3 4" key="2">
    <citation type="journal article" date="2017" name="Genome Biol.">
        <title>New reference genome sequences of hot pepper reveal the massive evolution of plant disease-resistance genes by retroduplication.</title>
        <authorList>
            <person name="Kim S."/>
            <person name="Park J."/>
            <person name="Yeom S.I."/>
            <person name="Kim Y.M."/>
            <person name="Seo E."/>
            <person name="Kim K.T."/>
            <person name="Kim M.S."/>
            <person name="Lee J.M."/>
            <person name="Cheong K."/>
            <person name="Shin H.S."/>
            <person name="Kim S.B."/>
            <person name="Han K."/>
            <person name="Lee J."/>
            <person name="Park M."/>
            <person name="Lee H.A."/>
            <person name="Lee H.Y."/>
            <person name="Lee Y."/>
            <person name="Oh S."/>
            <person name="Lee J.H."/>
            <person name="Choi E."/>
            <person name="Choi E."/>
            <person name="Lee S.E."/>
            <person name="Jeon J."/>
            <person name="Kim H."/>
            <person name="Choi G."/>
            <person name="Song H."/>
            <person name="Lee J."/>
            <person name="Lee S.C."/>
            <person name="Kwon J.K."/>
            <person name="Lee H.Y."/>
            <person name="Koo N."/>
            <person name="Hong Y."/>
            <person name="Kim R.W."/>
            <person name="Kang W.H."/>
            <person name="Huh J.H."/>
            <person name="Kang B.C."/>
            <person name="Yang T.J."/>
            <person name="Lee Y.H."/>
            <person name="Bennetzen J.L."/>
            <person name="Choi D."/>
        </authorList>
    </citation>
    <scope>NUCLEOTIDE SEQUENCE [LARGE SCALE GENOMIC DNA]</scope>
    <source>
        <strain evidence="4">cv. CM334</strain>
    </source>
</reference>
<dbReference type="EMBL" id="AYRZ02000001">
    <property type="protein sequence ID" value="PHT92339.1"/>
    <property type="molecule type" value="Genomic_DNA"/>
</dbReference>
<organism evidence="3 4">
    <name type="scientific">Capsicum annuum</name>
    <name type="common">Capsicum pepper</name>
    <dbReference type="NCBI Taxonomy" id="4072"/>
    <lineage>
        <taxon>Eukaryota</taxon>
        <taxon>Viridiplantae</taxon>
        <taxon>Streptophyta</taxon>
        <taxon>Embryophyta</taxon>
        <taxon>Tracheophyta</taxon>
        <taxon>Spermatophyta</taxon>
        <taxon>Magnoliopsida</taxon>
        <taxon>eudicotyledons</taxon>
        <taxon>Gunneridae</taxon>
        <taxon>Pentapetalae</taxon>
        <taxon>asterids</taxon>
        <taxon>lamiids</taxon>
        <taxon>Solanales</taxon>
        <taxon>Solanaceae</taxon>
        <taxon>Solanoideae</taxon>
        <taxon>Capsiceae</taxon>
        <taxon>Capsicum</taxon>
    </lineage>
</organism>
<reference evidence="3 4" key="1">
    <citation type="journal article" date="2014" name="Nat. Genet.">
        <title>Genome sequence of the hot pepper provides insights into the evolution of pungency in Capsicum species.</title>
        <authorList>
            <person name="Kim S."/>
            <person name="Park M."/>
            <person name="Yeom S.I."/>
            <person name="Kim Y.M."/>
            <person name="Lee J.M."/>
            <person name="Lee H.A."/>
            <person name="Seo E."/>
            <person name="Choi J."/>
            <person name="Cheong K."/>
            <person name="Kim K.T."/>
            <person name="Jung K."/>
            <person name="Lee G.W."/>
            <person name="Oh S.K."/>
            <person name="Bae C."/>
            <person name="Kim S.B."/>
            <person name="Lee H.Y."/>
            <person name="Kim S.Y."/>
            <person name="Kim M.S."/>
            <person name="Kang B.C."/>
            <person name="Jo Y.D."/>
            <person name="Yang H.B."/>
            <person name="Jeong H.J."/>
            <person name="Kang W.H."/>
            <person name="Kwon J.K."/>
            <person name="Shin C."/>
            <person name="Lim J.Y."/>
            <person name="Park J.H."/>
            <person name="Huh J.H."/>
            <person name="Kim J.S."/>
            <person name="Kim B.D."/>
            <person name="Cohen O."/>
            <person name="Paran I."/>
            <person name="Suh M.C."/>
            <person name="Lee S.B."/>
            <person name="Kim Y.K."/>
            <person name="Shin Y."/>
            <person name="Noh S.J."/>
            <person name="Park J."/>
            <person name="Seo Y.S."/>
            <person name="Kwon S.Y."/>
            <person name="Kim H.A."/>
            <person name="Park J.M."/>
            <person name="Kim H.J."/>
            <person name="Choi S.B."/>
            <person name="Bosland P.W."/>
            <person name="Reeves G."/>
            <person name="Jo S.H."/>
            <person name="Lee B.W."/>
            <person name="Cho H.T."/>
            <person name="Choi H.S."/>
            <person name="Lee M.S."/>
            <person name="Yu Y."/>
            <person name="Do Choi Y."/>
            <person name="Park B.S."/>
            <person name="van Deynze A."/>
            <person name="Ashrafi H."/>
            <person name="Hill T."/>
            <person name="Kim W.T."/>
            <person name="Pai H.S."/>
            <person name="Ahn H.K."/>
            <person name="Yeam I."/>
            <person name="Giovannoni J.J."/>
            <person name="Rose J.K."/>
            <person name="Sorensen I."/>
            <person name="Lee S.J."/>
            <person name="Kim R.W."/>
            <person name="Choi I.Y."/>
            <person name="Choi B.S."/>
            <person name="Lim J.S."/>
            <person name="Lee Y.H."/>
            <person name="Choi D."/>
        </authorList>
    </citation>
    <scope>NUCLEOTIDE SEQUENCE [LARGE SCALE GENOMIC DNA]</scope>
    <source>
        <strain evidence="4">cv. CM334</strain>
    </source>
</reference>
<feature type="region of interest" description="Disordered" evidence="1">
    <location>
        <begin position="63"/>
        <end position="97"/>
    </location>
</feature>
<dbReference type="Gramene" id="PHT92339">
    <property type="protein sequence ID" value="PHT92339"/>
    <property type="gene ID" value="T459_00221"/>
</dbReference>
<protein>
    <recommendedName>
        <fullName evidence="2">Ty3 transposon capsid-like protein domain-containing protein</fullName>
    </recommendedName>
</protein>
<proteinExistence type="predicted"/>
<dbReference type="OMA" id="YNSARMQ"/>
<dbReference type="Pfam" id="PF19259">
    <property type="entry name" value="Ty3_capsid"/>
    <property type="match status" value="1"/>
</dbReference>
<accession>A0A2G3ADL3</accession>
<dbReference type="Gene3D" id="2.40.70.10">
    <property type="entry name" value="Acid Proteases"/>
    <property type="match status" value="1"/>
</dbReference>
<keyword evidence="4" id="KW-1185">Reference proteome</keyword>
<dbReference type="InterPro" id="IPR021109">
    <property type="entry name" value="Peptidase_aspartic_dom_sf"/>
</dbReference>
<comment type="caution">
    <text evidence="3">The sequence shown here is derived from an EMBL/GenBank/DDBJ whole genome shotgun (WGS) entry which is preliminary data.</text>
</comment>
<dbReference type="CDD" id="cd00303">
    <property type="entry name" value="retropepsin_like"/>
    <property type="match status" value="1"/>
</dbReference>
<evidence type="ECO:0000313" key="3">
    <source>
        <dbReference type="EMBL" id="PHT92339.1"/>
    </source>
</evidence>
<feature type="compositionally biased region" description="Basic and acidic residues" evidence="1">
    <location>
        <begin position="70"/>
        <end position="87"/>
    </location>
</feature>
<sequence length="436" mass="49693">MVKGVRITGDSITEDVVAEMGDLCEIVQNLVTEVGNLAGKVSSLERLDSVVIELRQQLVGEGRRNNVPLGHEENHDQEGEIGNRERSPNYGTTSQFPNSSIFQHSHFNRWSRMEFLKFFEYDLRSWLFKIEQFFSMENIAPEDKVTIESMQLEGEAIQWFGIDFDDPMEEIKKINQRRSVREYQAAFERSLTRVNLSEENAISCYIGGLKIELNIAVKITKPSSLSQAYNSARMQEAYFFDMRQHSSNSFQVNARKFVDQKYSNSKDILPTPSSITSGFSKRVNKRTLSIEEMNDKRARGLCYFCNDKYMPGHKCNNSKQLYLLEVDESEDLDESQIEQDGEVQEKQGDQLELGHPAEHMEISMHALNGSLGFRTLKVTGYHSKMELHILIDTGSSHNFIDPDLVSKLGCEVKPIKLEVVAAPNGSMQVDKMTTIT</sequence>
<dbReference type="Proteomes" id="UP000222542">
    <property type="component" value="Unassembled WGS sequence"/>
</dbReference>
<feature type="domain" description="Ty3 transposon capsid-like protein" evidence="2">
    <location>
        <begin position="162"/>
        <end position="239"/>
    </location>
</feature>
<evidence type="ECO:0000256" key="1">
    <source>
        <dbReference type="SAM" id="MobiDB-lite"/>
    </source>
</evidence>